<evidence type="ECO:0000313" key="1">
    <source>
        <dbReference type="EMBL" id="KAI0089556.1"/>
    </source>
</evidence>
<keyword evidence="2" id="KW-1185">Reference proteome</keyword>
<dbReference type="Proteomes" id="UP001055072">
    <property type="component" value="Unassembled WGS sequence"/>
</dbReference>
<name>A0ACB8U5J7_9APHY</name>
<organism evidence="1 2">
    <name type="scientific">Irpex rosettiformis</name>
    <dbReference type="NCBI Taxonomy" id="378272"/>
    <lineage>
        <taxon>Eukaryota</taxon>
        <taxon>Fungi</taxon>
        <taxon>Dikarya</taxon>
        <taxon>Basidiomycota</taxon>
        <taxon>Agaricomycotina</taxon>
        <taxon>Agaricomycetes</taxon>
        <taxon>Polyporales</taxon>
        <taxon>Irpicaceae</taxon>
        <taxon>Irpex</taxon>
    </lineage>
</organism>
<protein>
    <submittedName>
        <fullName evidence="1">Uncharacterized protein</fullName>
    </submittedName>
</protein>
<evidence type="ECO:0000313" key="2">
    <source>
        <dbReference type="Proteomes" id="UP001055072"/>
    </source>
</evidence>
<comment type="caution">
    <text evidence="1">The sequence shown here is derived from an EMBL/GenBank/DDBJ whole genome shotgun (WGS) entry which is preliminary data.</text>
</comment>
<accession>A0ACB8U5J7</accession>
<dbReference type="EMBL" id="MU274910">
    <property type="protein sequence ID" value="KAI0089556.1"/>
    <property type="molecule type" value="Genomic_DNA"/>
</dbReference>
<reference evidence="1" key="1">
    <citation type="journal article" date="2021" name="Environ. Microbiol.">
        <title>Gene family expansions and transcriptome signatures uncover fungal adaptations to wood decay.</title>
        <authorList>
            <person name="Hage H."/>
            <person name="Miyauchi S."/>
            <person name="Viragh M."/>
            <person name="Drula E."/>
            <person name="Min B."/>
            <person name="Chaduli D."/>
            <person name="Navarro D."/>
            <person name="Favel A."/>
            <person name="Norest M."/>
            <person name="Lesage-Meessen L."/>
            <person name="Balint B."/>
            <person name="Merenyi Z."/>
            <person name="de Eugenio L."/>
            <person name="Morin E."/>
            <person name="Martinez A.T."/>
            <person name="Baldrian P."/>
            <person name="Stursova M."/>
            <person name="Martinez M.J."/>
            <person name="Novotny C."/>
            <person name="Magnuson J.K."/>
            <person name="Spatafora J.W."/>
            <person name="Maurice S."/>
            <person name="Pangilinan J."/>
            <person name="Andreopoulos W."/>
            <person name="LaButti K."/>
            <person name="Hundley H."/>
            <person name="Na H."/>
            <person name="Kuo A."/>
            <person name="Barry K."/>
            <person name="Lipzen A."/>
            <person name="Henrissat B."/>
            <person name="Riley R."/>
            <person name="Ahrendt S."/>
            <person name="Nagy L.G."/>
            <person name="Grigoriev I.V."/>
            <person name="Martin F."/>
            <person name="Rosso M.N."/>
        </authorList>
    </citation>
    <scope>NUCLEOTIDE SEQUENCE</scope>
    <source>
        <strain evidence="1">CBS 384.51</strain>
    </source>
</reference>
<gene>
    <name evidence="1" type="ORF">BDY19DRAFT_110174</name>
</gene>
<proteinExistence type="predicted"/>
<sequence length="572" mass="60940">MFSSLPASPPHHPLDLPNRHDLDFSHNEFGEGDRSLIIPSLALPSALRPPTTHGHTLGRLRLLLLGGSNTESTAVTTEVVSLLTDENYPEVVHIGGWDDFTADGDEEVVAQAIRISTDWIEHREAHGEDRYEPCGNVELVKLGEYDSLDQPDATLNAALSIIQASFRAVSASEEPLAADSSASTLSSSTNPSSTLVTSLLHPPLSGGTALFTAAVIAPSTPPSPTDEHLITTLRTHLPVIVLSPSLHENTPNPDSNAPSSSSHGPSHLSATQTSISPSELRALLYHNHHAVNTLRREAAELFLRWEGYSPEIIAEALGLAKEATGDPSDPQQFGEFVPEAQEQTNTSGPAETREVALKTRTSSRKDGVKPRRDSTTSKGTLRGSQRAGTSTVRGRPRGYTMERRKTITAATHARPVVGPLARLDSLVSSQTTSQASSLSPPVQSRRRRYAVEHGLSAASGCAQGHDDSFVRNGSFSTFDPLHIPSLVRLALEGLLLGPLRLRLSRLFGRGSTPDDGFKLDGKEAGCSYYTGTADLDAKKRGASGGSFVPIALIAGAFCAGMGVGVILARSRM</sequence>